<evidence type="ECO:0000313" key="4">
    <source>
        <dbReference type="Proteomes" id="UP000298616"/>
    </source>
</evidence>
<accession>A0A4D7JSD8</accession>
<sequence>MKKLLTLLIILAPISVFSQGSLQKDLAGMVRANSDKVISLAKVIPAEKYGWTPNEGVRSINDVVLHITGANYFFPTFVGVEMPDGIDPRNMNIVGKDASIEALTKSYDHMITAIMSVPDDKLDEMVDVFGSQMTMRSVLLIAFGHCEEHMGQMIAYARTNGIAPPWSEGK</sequence>
<dbReference type="Proteomes" id="UP000298616">
    <property type="component" value="Chromosome"/>
</dbReference>
<dbReference type="OrthoDB" id="119432at2"/>
<dbReference type="KEGG" id="fpf:DCC35_03315"/>
<dbReference type="SUPFAM" id="SSF109854">
    <property type="entry name" value="DinB/YfiT-like putative metalloenzymes"/>
    <property type="match status" value="1"/>
</dbReference>
<evidence type="ECO:0000259" key="2">
    <source>
        <dbReference type="Pfam" id="PF12867"/>
    </source>
</evidence>
<dbReference type="Pfam" id="PF12867">
    <property type="entry name" value="DinB_2"/>
    <property type="match status" value="1"/>
</dbReference>
<protein>
    <recommendedName>
        <fullName evidence="2">DinB-like domain-containing protein</fullName>
    </recommendedName>
</protein>
<dbReference type="Gene3D" id="1.20.120.450">
    <property type="entry name" value="dinb family like domain"/>
    <property type="match status" value="1"/>
</dbReference>
<evidence type="ECO:0000313" key="3">
    <source>
        <dbReference type="EMBL" id="QCK13855.1"/>
    </source>
</evidence>
<dbReference type="RefSeq" id="WP_137089446.1">
    <property type="nucleotide sequence ID" value="NZ_CP028923.1"/>
</dbReference>
<keyword evidence="1" id="KW-0732">Signal</keyword>
<dbReference type="InterPro" id="IPR034660">
    <property type="entry name" value="DinB/YfiT-like"/>
</dbReference>
<reference evidence="3 4" key="1">
    <citation type="submission" date="2018-04" db="EMBL/GenBank/DDBJ databases">
        <title>Complete genome uncultured novel isolate.</title>
        <authorList>
            <person name="Merlino G."/>
        </authorList>
    </citation>
    <scope>NUCLEOTIDE SEQUENCE [LARGE SCALE GENOMIC DNA]</scope>
    <source>
        <strain evidence="4">R1DC9</strain>
    </source>
</reference>
<proteinExistence type="predicted"/>
<feature type="signal peptide" evidence="1">
    <location>
        <begin position="1"/>
        <end position="18"/>
    </location>
</feature>
<dbReference type="InterPro" id="IPR024775">
    <property type="entry name" value="DinB-like"/>
</dbReference>
<feature type="domain" description="DinB-like" evidence="2">
    <location>
        <begin position="35"/>
        <end position="153"/>
    </location>
</feature>
<name>A0A4D7JSD8_9BACT</name>
<gene>
    <name evidence="3" type="ORF">DCC35_03315</name>
</gene>
<dbReference type="AlphaFoldDB" id="A0A4D7JSD8"/>
<keyword evidence="4" id="KW-1185">Reference proteome</keyword>
<dbReference type="EMBL" id="CP028923">
    <property type="protein sequence ID" value="QCK13855.1"/>
    <property type="molecule type" value="Genomic_DNA"/>
</dbReference>
<organism evidence="3 4">
    <name type="scientific">Mangrovivirga cuniculi</name>
    <dbReference type="NCBI Taxonomy" id="2715131"/>
    <lineage>
        <taxon>Bacteria</taxon>
        <taxon>Pseudomonadati</taxon>
        <taxon>Bacteroidota</taxon>
        <taxon>Cytophagia</taxon>
        <taxon>Cytophagales</taxon>
        <taxon>Mangrovivirgaceae</taxon>
        <taxon>Mangrovivirga</taxon>
    </lineage>
</organism>
<feature type="chain" id="PRO_5020766097" description="DinB-like domain-containing protein" evidence="1">
    <location>
        <begin position="19"/>
        <end position="170"/>
    </location>
</feature>
<evidence type="ECO:0000256" key="1">
    <source>
        <dbReference type="SAM" id="SignalP"/>
    </source>
</evidence>